<dbReference type="PANTHER" id="PTHR15892:SF2">
    <property type="entry name" value="LARGE RIBOSOMAL SUBUNIT PROTEIN UL30M"/>
    <property type="match status" value="1"/>
</dbReference>
<dbReference type="OrthoDB" id="9973389at2759"/>
<evidence type="ECO:0000256" key="4">
    <source>
        <dbReference type="ARBA" id="ARBA00035281"/>
    </source>
</evidence>
<keyword evidence="3" id="KW-0687">Ribonucleoprotein</keyword>
<sequence length="175" mass="20141">MSFLSVLKGFKPFHLANAGLKSWTGAVKYETYTYYPRPGEEKDPPYEPTKLLMVQRIRPFRGNPKNHKKILYRIGLDGKCGEIAIVKNIPEICSMLYKIKHIIKVTPIRTPNGLPESDDLGAGYLKPNGEFIVSKRLNPDPERLRLTEEFQTDPARLDADTLIKDTRMKWINPWN</sequence>
<dbReference type="Gene3D" id="3.30.1390.20">
    <property type="entry name" value="Ribosomal protein L30, ferredoxin-like fold domain"/>
    <property type="match status" value="1"/>
</dbReference>
<evidence type="ECO:0000256" key="1">
    <source>
        <dbReference type="ARBA" id="ARBA00007594"/>
    </source>
</evidence>
<evidence type="ECO:0000259" key="6">
    <source>
        <dbReference type="Pfam" id="PF00327"/>
    </source>
</evidence>
<evidence type="ECO:0000256" key="5">
    <source>
        <dbReference type="ARBA" id="ARBA00035356"/>
    </source>
</evidence>
<dbReference type="EMBL" id="OV725081">
    <property type="protein sequence ID" value="CAH1400901.1"/>
    <property type="molecule type" value="Genomic_DNA"/>
</dbReference>
<dbReference type="AlphaFoldDB" id="A0A9P0MRW5"/>
<dbReference type="Proteomes" id="UP001152798">
    <property type="component" value="Chromosome 5"/>
</dbReference>
<dbReference type="GO" id="GO:0015934">
    <property type="term" value="C:large ribosomal subunit"/>
    <property type="evidence" value="ECO:0007669"/>
    <property type="project" value="InterPro"/>
</dbReference>
<protein>
    <recommendedName>
        <fullName evidence="4">Large ribosomal subunit protein uL30m</fullName>
    </recommendedName>
    <alternativeName>
        <fullName evidence="5">39S ribosomal protein L30, mitochondrial</fullName>
    </alternativeName>
</protein>
<dbReference type="PANTHER" id="PTHR15892">
    <property type="entry name" value="MITOCHONDRIAL RIBOSOMAL PROTEIN L30"/>
    <property type="match status" value="1"/>
</dbReference>
<dbReference type="SUPFAM" id="SSF55129">
    <property type="entry name" value="Ribosomal protein L30p/L7e"/>
    <property type="match status" value="1"/>
</dbReference>
<name>A0A9P0MRW5_NEZVI</name>
<accession>A0A9P0MRW5</accession>
<comment type="similarity">
    <text evidence="1">Belongs to the universal ribosomal protein uL30 family.</text>
</comment>
<gene>
    <name evidence="7" type="ORF">NEZAVI_LOCUS10042</name>
</gene>
<feature type="domain" description="Large ribosomal subunit protein uL30-like ferredoxin-like fold" evidence="6">
    <location>
        <begin position="53"/>
        <end position="103"/>
    </location>
</feature>
<dbReference type="GO" id="GO:0005739">
    <property type="term" value="C:mitochondrion"/>
    <property type="evidence" value="ECO:0007669"/>
    <property type="project" value="TreeGrafter"/>
</dbReference>
<organism evidence="7 8">
    <name type="scientific">Nezara viridula</name>
    <name type="common">Southern green stink bug</name>
    <name type="synonym">Cimex viridulus</name>
    <dbReference type="NCBI Taxonomy" id="85310"/>
    <lineage>
        <taxon>Eukaryota</taxon>
        <taxon>Metazoa</taxon>
        <taxon>Ecdysozoa</taxon>
        <taxon>Arthropoda</taxon>
        <taxon>Hexapoda</taxon>
        <taxon>Insecta</taxon>
        <taxon>Pterygota</taxon>
        <taxon>Neoptera</taxon>
        <taxon>Paraneoptera</taxon>
        <taxon>Hemiptera</taxon>
        <taxon>Heteroptera</taxon>
        <taxon>Panheteroptera</taxon>
        <taxon>Pentatomomorpha</taxon>
        <taxon>Pentatomoidea</taxon>
        <taxon>Pentatomidae</taxon>
        <taxon>Pentatominae</taxon>
        <taxon>Nezara</taxon>
    </lineage>
</organism>
<keyword evidence="2" id="KW-0689">Ribosomal protein</keyword>
<dbReference type="InterPro" id="IPR005996">
    <property type="entry name" value="Ribosomal_uL30_bac-type"/>
</dbReference>
<evidence type="ECO:0000313" key="8">
    <source>
        <dbReference type="Proteomes" id="UP001152798"/>
    </source>
</evidence>
<dbReference type="Pfam" id="PF00327">
    <property type="entry name" value="Ribosomal_L30"/>
    <property type="match status" value="1"/>
</dbReference>
<dbReference type="GO" id="GO:0006412">
    <property type="term" value="P:translation"/>
    <property type="evidence" value="ECO:0007669"/>
    <property type="project" value="InterPro"/>
</dbReference>
<evidence type="ECO:0000256" key="3">
    <source>
        <dbReference type="ARBA" id="ARBA00023274"/>
    </source>
</evidence>
<evidence type="ECO:0000313" key="7">
    <source>
        <dbReference type="EMBL" id="CAH1400901.1"/>
    </source>
</evidence>
<dbReference type="InterPro" id="IPR016082">
    <property type="entry name" value="Ribosomal_uL30_ferredoxin-like"/>
</dbReference>
<keyword evidence="8" id="KW-1185">Reference proteome</keyword>
<dbReference type="InterPro" id="IPR036919">
    <property type="entry name" value="Ribo_uL30_ferredoxin-like_sf"/>
</dbReference>
<proteinExistence type="inferred from homology"/>
<reference evidence="7" key="1">
    <citation type="submission" date="2022-01" db="EMBL/GenBank/DDBJ databases">
        <authorList>
            <person name="King R."/>
        </authorList>
    </citation>
    <scope>NUCLEOTIDE SEQUENCE</scope>
</reference>
<evidence type="ECO:0000256" key="2">
    <source>
        <dbReference type="ARBA" id="ARBA00022980"/>
    </source>
</evidence>
<dbReference type="GO" id="GO:0003735">
    <property type="term" value="F:structural constituent of ribosome"/>
    <property type="evidence" value="ECO:0007669"/>
    <property type="project" value="InterPro"/>
</dbReference>